<evidence type="ECO:0000256" key="2">
    <source>
        <dbReference type="ARBA" id="ARBA00022840"/>
    </source>
</evidence>
<feature type="compositionally biased region" description="Low complexity" evidence="4">
    <location>
        <begin position="567"/>
        <end position="583"/>
    </location>
</feature>
<feature type="domain" description="Protein kinase" evidence="5">
    <location>
        <begin position="517"/>
        <end position="827"/>
    </location>
</feature>
<dbReference type="Gene3D" id="2.60.120.10">
    <property type="entry name" value="Jelly Rolls"/>
    <property type="match status" value="1"/>
</dbReference>
<dbReference type="PROSITE" id="PS50011">
    <property type="entry name" value="PROTEIN_KINASE_DOM"/>
    <property type="match status" value="1"/>
</dbReference>
<dbReference type="Proteomes" id="UP001465755">
    <property type="component" value="Unassembled WGS sequence"/>
</dbReference>
<gene>
    <name evidence="7" type="ORF">WJX73_002199</name>
</gene>
<feature type="compositionally biased region" description="Polar residues" evidence="4">
    <location>
        <begin position="166"/>
        <end position="188"/>
    </location>
</feature>
<feature type="compositionally biased region" description="Polar residues" evidence="4">
    <location>
        <begin position="94"/>
        <end position="110"/>
    </location>
</feature>
<dbReference type="PANTHER" id="PTHR24346:SF77">
    <property type="entry name" value="SERINE THREONINE PROTEIN KINASE"/>
    <property type="match status" value="1"/>
</dbReference>
<proteinExistence type="predicted"/>
<keyword evidence="1 3" id="KW-0547">Nucleotide-binding</keyword>
<evidence type="ECO:0000313" key="7">
    <source>
        <dbReference type="EMBL" id="KAK9785422.1"/>
    </source>
</evidence>
<dbReference type="InterPro" id="IPR018490">
    <property type="entry name" value="cNMP-bd_dom_sf"/>
</dbReference>
<feature type="compositionally biased region" description="Low complexity" evidence="4">
    <location>
        <begin position="405"/>
        <end position="423"/>
    </location>
</feature>
<evidence type="ECO:0000256" key="4">
    <source>
        <dbReference type="SAM" id="MobiDB-lite"/>
    </source>
</evidence>
<reference evidence="7 8" key="1">
    <citation type="journal article" date="2024" name="Nat. Commun.">
        <title>Phylogenomics reveals the evolutionary origins of lichenization in chlorophyte algae.</title>
        <authorList>
            <person name="Puginier C."/>
            <person name="Libourel C."/>
            <person name="Otte J."/>
            <person name="Skaloud P."/>
            <person name="Haon M."/>
            <person name="Grisel S."/>
            <person name="Petersen M."/>
            <person name="Berrin J.G."/>
            <person name="Delaux P.M."/>
            <person name="Dal Grande F."/>
            <person name="Keller J."/>
        </authorList>
    </citation>
    <scope>NUCLEOTIDE SEQUENCE [LARGE SCALE GENOMIC DNA]</scope>
    <source>
        <strain evidence="7 8">SAG 2036</strain>
    </source>
</reference>
<protein>
    <submittedName>
        <fullName evidence="7">Uncharacterized protein</fullName>
    </submittedName>
</protein>
<organism evidence="7 8">
    <name type="scientific">Symbiochloris irregularis</name>
    <dbReference type="NCBI Taxonomy" id="706552"/>
    <lineage>
        <taxon>Eukaryota</taxon>
        <taxon>Viridiplantae</taxon>
        <taxon>Chlorophyta</taxon>
        <taxon>core chlorophytes</taxon>
        <taxon>Trebouxiophyceae</taxon>
        <taxon>Trebouxiales</taxon>
        <taxon>Trebouxiaceae</taxon>
        <taxon>Symbiochloris</taxon>
    </lineage>
</organism>
<feature type="compositionally biased region" description="Low complexity" evidence="4">
    <location>
        <begin position="459"/>
        <end position="474"/>
    </location>
</feature>
<dbReference type="PROSITE" id="PS50042">
    <property type="entry name" value="CNMP_BINDING_3"/>
    <property type="match status" value="1"/>
</dbReference>
<evidence type="ECO:0000256" key="3">
    <source>
        <dbReference type="PROSITE-ProRule" id="PRU10141"/>
    </source>
</evidence>
<dbReference type="SUPFAM" id="SSF51206">
    <property type="entry name" value="cAMP-binding domain-like"/>
    <property type="match status" value="1"/>
</dbReference>
<feature type="region of interest" description="Disordered" evidence="4">
    <location>
        <begin position="558"/>
        <end position="586"/>
    </location>
</feature>
<evidence type="ECO:0000313" key="8">
    <source>
        <dbReference type="Proteomes" id="UP001465755"/>
    </source>
</evidence>
<dbReference type="InterPro" id="IPR000719">
    <property type="entry name" value="Prot_kinase_dom"/>
</dbReference>
<accession>A0AAW1NMP7</accession>
<dbReference type="GO" id="GO:0004674">
    <property type="term" value="F:protein serine/threonine kinase activity"/>
    <property type="evidence" value="ECO:0007669"/>
    <property type="project" value="TreeGrafter"/>
</dbReference>
<dbReference type="GO" id="GO:0005524">
    <property type="term" value="F:ATP binding"/>
    <property type="evidence" value="ECO:0007669"/>
    <property type="project" value="UniProtKB-UniRule"/>
</dbReference>
<dbReference type="Gene3D" id="3.30.200.20">
    <property type="entry name" value="Phosphorylase Kinase, domain 1"/>
    <property type="match status" value="1"/>
</dbReference>
<dbReference type="CDD" id="cd14008">
    <property type="entry name" value="STKc_LKB1_CaMKK"/>
    <property type="match status" value="1"/>
</dbReference>
<comment type="caution">
    <text evidence="7">The sequence shown here is derived from an EMBL/GenBank/DDBJ whole genome shotgun (WGS) entry which is preliminary data.</text>
</comment>
<keyword evidence="2 3" id="KW-0067">ATP-binding</keyword>
<dbReference type="SUPFAM" id="SSF56112">
    <property type="entry name" value="Protein kinase-like (PK-like)"/>
    <property type="match status" value="1"/>
</dbReference>
<feature type="region of interest" description="Disordered" evidence="4">
    <location>
        <begin position="394"/>
        <end position="478"/>
    </location>
</feature>
<dbReference type="CDD" id="cd00038">
    <property type="entry name" value="CAP_ED"/>
    <property type="match status" value="1"/>
</dbReference>
<dbReference type="GO" id="GO:0035556">
    <property type="term" value="P:intracellular signal transduction"/>
    <property type="evidence" value="ECO:0007669"/>
    <property type="project" value="TreeGrafter"/>
</dbReference>
<feature type="compositionally biased region" description="Basic and acidic residues" evidence="4">
    <location>
        <begin position="150"/>
        <end position="165"/>
    </location>
</feature>
<name>A0AAW1NMP7_9CHLO</name>
<dbReference type="AlphaFoldDB" id="A0AAW1NMP7"/>
<feature type="compositionally biased region" description="Low complexity" evidence="4">
    <location>
        <begin position="279"/>
        <end position="289"/>
    </location>
</feature>
<dbReference type="Pfam" id="PF00069">
    <property type="entry name" value="Pkinase"/>
    <property type="match status" value="1"/>
</dbReference>
<dbReference type="PANTHER" id="PTHR24346">
    <property type="entry name" value="MAP/MICROTUBULE AFFINITY-REGULATING KINASE"/>
    <property type="match status" value="1"/>
</dbReference>
<dbReference type="InterPro" id="IPR000595">
    <property type="entry name" value="cNMP-bd_dom"/>
</dbReference>
<dbReference type="InterPro" id="IPR011009">
    <property type="entry name" value="Kinase-like_dom_sf"/>
</dbReference>
<feature type="region of interest" description="Disordered" evidence="4">
    <location>
        <begin position="23"/>
        <end position="188"/>
    </location>
</feature>
<feature type="compositionally biased region" description="Polar residues" evidence="4">
    <location>
        <begin position="424"/>
        <end position="438"/>
    </location>
</feature>
<dbReference type="Gene3D" id="1.10.510.10">
    <property type="entry name" value="Transferase(Phosphotransferase) domain 1"/>
    <property type="match status" value="1"/>
</dbReference>
<feature type="domain" description="Cyclic nucleotide-binding" evidence="6">
    <location>
        <begin position="869"/>
        <end position="1039"/>
    </location>
</feature>
<feature type="binding site" evidence="3">
    <location>
        <position position="546"/>
    </location>
    <ligand>
        <name>ATP</name>
        <dbReference type="ChEBI" id="CHEBI:30616"/>
    </ligand>
</feature>
<dbReference type="PROSITE" id="PS00107">
    <property type="entry name" value="PROTEIN_KINASE_ATP"/>
    <property type="match status" value="1"/>
</dbReference>
<dbReference type="InterPro" id="IPR017441">
    <property type="entry name" value="Protein_kinase_ATP_BS"/>
</dbReference>
<evidence type="ECO:0000256" key="1">
    <source>
        <dbReference type="ARBA" id="ARBA00022741"/>
    </source>
</evidence>
<sequence>MLQSVATVVPMFSGKKLLISETDSKGHNVSGRSLPAGEQAVPSHSNGPTPGHSRSRSSAEASARGLVDGVAPGRPSESSWTGRQHVAAGLLSLPPQQQHPTGSLSRQGTGNADAARTALRSQRSNLPKSESQDSPLGPSSPGFWAGYVPGEEHVEDAAQHQDHSPASRTGSSAQLSDQTGDVGSHNSFTSADEVKLEFHRCTLDARDPTPITTSIAKPAKRIPGISSRVLALLQQSGTSSEAIAELAGISICPLIAGSRGIGARRTSSSNDGSAHLTRSGSSMGGSSNSRWDVEPAVCWAGVCGGHKPRASMADQQEGGSLLPPSEQQTEGVGFQRGAFRNGSYEADLNRLDEDATGIDEEGRKVSLATSDGAEVNEGQGPFQEIVTVAHTANGPGVVQDSWKNTDGSSTDTATDGGANDTITSQGSSNNAPQQNGNNSRRRLFGGNSARGPRLLGADSGSNTTTSGGPSRGSSKQLPDAYASLDSHLSTLSSSSSVRETSSLNVDSFKGATFVNQYVVIRTLGQGSYGKVKLVLDSKDHKLYAIKLINKSRVRMRNRLIPPRSLENSNSNNSSSGSHNNSSNPAAHHVTIDDDVLREIWVMKQLSHPNVVQLVEVIDDPQGSKLLMVLEYVEGGPVLGIRGGGGGRQNAQGQTPKRDWQPVSEPVARAYFRDVIQGLDYLHANRIVHGDCKPDNLLLGADGHVKISDFGSSRMLGGGDASMMLRAVGTPAFLAPEVCAGLPYHGRAADLWALGICLYAFVYGTVPFKAPSILALYDDIRTAPLTFPTEQEGGPRVSLELQNLLEKMLEKDPADRIDMHGIMAHPWVCPTGTVRLTSLQEGGPRQSVAAVTRKSLAMTESCNRQAMRGLVQLVTSLFEQRRFKAGDMLARQGTPASTMFYLQEGVCEIVHDLYGGDPDEDFVEEADSFSSSESPLGVHRPPPRMLATMLDATQRAVQHVEPARAFGEDGLVVTTRGQGQFIGEVSLLEPSAAAPKQMWRTSVRAKTPVAVLMLTQACLRTLLDKAPQAEAQVRAAMAQRRSELLKLETLERIAAFHSDLSAMAEPAS</sequence>
<dbReference type="GO" id="GO:0005737">
    <property type="term" value="C:cytoplasm"/>
    <property type="evidence" value="ECO:0007669"/>
    <property type="project" value="TreeGrafter"/>
</dbReference>
<evidence type="ECO:0000259" key="6">
    <source>
        <dbReference type="PROSITE" id="PS50042"/>
    </source>
</evidence>
<dbReference type="InterPro" id="IPR014710">
    <property type="entry name" value="RmlC-like_jellyroll"/>
</dbReference>
<feature type="compositionally biased region" description="Polar residues" evidence="4">
    <location>
        <begin position="119"/>
        <end position="134"/>
    </location>
</feature>
<feature type="region of interest" description="Disordered" evidence="4">
    <location>
        <begin position="262"/>
        <end position="289"/>
    </location>
</feature>
<dbReference type="EMBL" id="JALJOQ010000306">
    <property type="protein sequence ID" value="KAK9785422.1"/>
    <property type="molecule type" value="Genomic_DNA"/>
</dbReference>
<evidence type="ECO:0000259" key="5">
    <source>
        <dbReference type="PROSITE" id="PS50011"/>
    </source>
</evidence>
<feature type="compositionally biased region" description="Polar residues" evidence="4">
    <location>
        <begin position="265"/>
        <end position="278"/>
    </location>
</feature>
<feature type="region of interest" description="Disordered" evidence="4">
    <location>
        <begin position="309"/>
        <end position="331"/>
    </location>
</feature>
<keyword evidence="8" id="KW-1185">Reference proteome</keyword>